<protein>
    <recommendedName>
        <fullName evidence="2">histone acetyltransferase</fullName>
        <ecNumber evidence="2">2.3.1.48</ecNumber>
    </recommendedName>
</protein>
<comment type="catalytic activity">
    <reaction evidence="5">
        <text>L-lysyl-[protein] + acetyl-CoA = N(6)-acetyl-L-lysyl-[protein] + CoA + H(+)</text>
        <dbReference type="Rhea" id="RHEA:45948"/>
        <dbReference type="Rhea" id="RHEA-COMP:9752"/>
        <dbReference type="Rhea" id="RHEA-COMP:10731"/>
        <dbReference type="ChEBI" id="CHEBI:15378"/>
        <dbReference type="ChEBI" id="CHEBI:29969"/>
        <dbReference type="ChEBI" id="CHEBI:57287"/>
        <dbReference type="ChEBI" id="CHEBI:57288"/>
        <dbReference type="ChEBI" id="CHEBI:61930"/>
        <dbReference type="EC" id="2.3.1.48"/>
    </reaction>
</comment>
<dbReference type="GO" id="GO:0031509">
    <property type="term" value="P:subtelomeric heterochromatin formation"/>
    <property type="evidence" value="ECO:0007669"/>
    <property type="project" value="InterPro"/>
</dbReference>
<dbReference type="InterPro" id="IPR016181">
    <property type="entry name" value="Acyl_CoA_acyltransferase"/>
</dbReference>
<organism evidence="7 8">
    <name type="scientific">Chloropicon roscoffensis</name>
    <dbReference type="NCBI Taxonomy" id="1461544"/>
    <lineage>
        <taxon>Eukaryota</taxon>
        <taxon>Viridiplantae</taxon>
        <taxon>Chlorophyta</taxon>
        <taxon>Chloropicophyceae</taxon>
        <taxon>Chloropicales</taxon>
        <taxon>Chloropicaceae</taxon>
        <taxon>Chloropicon</taxon>
    </lineage>
</organism>
<dbReference type="InterPro" id="IPR017380">
    <property type="entry name" value="Hist_AcTrfase_B-typ_cat-su"/>
</dbReference>
<name>A0AAX4PK10_9CHLO</name>
<dbReference type="PROSITE" id="PS51186">
    <property type="entry name" value="GNAT"/>
    <property type="match status" value="1"/>
</dbReference>
<dbReference type="Gene3D" id="3.90.360.10">
    <property type="entry name" value="Histone acetyl transferase 1 (HAT1), N-terminal domain"/>
    <property type="match status" value="1"/>
</dbReference>
<dbReference type="SUPFAM" id="SSF55729">
    <property type="entry name" value="Acyl-CoA N-acyltransferases (Nat)"/>
    <property type="match status" value="1"/>
</dbReference>
<dbReference type="GO" id="GO:0000781">
    <property type="term" value="C:chromosome, telomeric region"/>
    <property type="evidence" value="ECO:0007669"/>
    <property type="project" value="GOC"/>
</dbReference>
<keyword evidence="8" id="KW-1185">Reference proteome</keyword>
<evidence type="ECO:0000256" key="1">
    <source>
        <dbReference type="ARBA" id="ARBA00010543"/>
    </source>
</evidence>
<dbReference type="Proteomes" id="UP001472866">
    <property type="component" value="Chromosome 16"/>
</dbReference>
<keyword evidence="4" id="KW-0012">Acyltransferase</keyword>
<dbReference type="InterPro" id="IPR019467">
    <property type="entry name" value="Hat1_N"/>
</dbReference>
<sequence length="441" mass="50202">MAKRARVDEDQDEAREDPYAVPAEEVMRITYVNDPAEVLALQASSEEDHDHDRWFRPAFTHQVFGQDEVVRGYEGCLVSVYLHATTMHAFVSIETKGKQANADDIPRLLDENLGLQYTSDAKEFEERVRATEPKLREETARAGGYEGGVVSYQPHREDCTALRELHDRLQFLPLLYVDGANYIDNTDPRWSVYLGVSSNGTICGFATVYTFYAYPARERLRLSQILVLPPHRGRGVASSLLRRAYDDAARRGAIDLTVEDPSEEFQALRERVDLRRVLGDAFFENFARDAVARHELQLRNGMRPDALLMPTRDVYAQAEDRLKIHRAQLRKVWECVLLRELSRGKLADVARDLVAKVVEQRLSTRLSEQRLQRASSNKHVIDRSKDDFIMTRVFLGAGGKREMAEPTEEEARRIREEDEGRVDGRMAKVVALAGALEVVAS</sequence>
<gene>
    <name evidence="7" type="ORF">HKI87_16g82050</name>
</gene>
<dbReference type="GO" id="GO:0004402">
    <property type="term" value="F:histone acetyltransferase activity"/>
    <property type="evidence" value="ECO:0007669"/>
    <property type="project" value="InterPro"/>
</dbReference>
<accession>A0AAX4PK10</accession>
<evidence type="ECO:0000256" key="4">
    <source>
        <dbReference type="ARBA" id="ARBA00023315"/>
    </source>
</evidence>
<feature type="domain" description="N-acetyltransferase" evidence="6">
    <location>
        <begin position="150"/>
        <end position="314"/>
    </location>
</feature>
<reference evidence="7 8" key="1">
    <citation type="submission" date="2024-03" db="EMBL/GenBank/DDBJ databases">
        <title>Complete genome sequence of the green alga Chloropicon roscoffensis RCC1871.</title>
        <authorList>
            <person name="Lemieux C."/>
            <person name="Pombert J.-F."/>
            <person name="Otis C."/>
            <person name="Turmel M."/>
        </authorList>
    </citation>
    <scope>NUCLEOTIDE SEQUENCE [LARGE SCALE GENOMIC DNA]</scope>
    <source>
        <strain evidence="7 8">RCC1871</strain>
    </source>
</reference>
<dbReference type="EMBL" id="CP151516">
    <property type="protein sequence ID" value="WZN66638.1"/>
    <property type="molecule type" value="Genomic_DNA"/>
</dbReference>
<dbReference type="InterPro" id="IPR000182">
    <property type="entry name" value="GNAT_dom"/>
</dbReference>
<proteinExistence type="inferred from homology"/>
<evidence type="ECO:0000256" key="2">
    <source>
        <dbReference type="ARBA" id="ARBA00013184"/>
    </source>
</evidence>
<dbReference type="EC" id="2.3.1.48" evidence="2"/>
<dbReference type="PANTHER" id="PTHR12046">
    <property type="entry name" value="HISTONE ACETYLTRANSFERASE TYPE B CATALYTIC SUBUNIT"/>
    <property type="match status" value="1"/>
</dbReference>
<dbReference type="InterPro" id="IPR037113">
    <property type="entry name" value="Hat1_N_sf"/>
</dbReference>
<evidence type="ECO:0000256" key="5">
    <source>
        <dbReference type="ARBA" id="ARBA00048017"/>
    </source>
</evidence>
<keyword evidence="3" id="KW-0808">Transferase</keyword>
<dbReference type="AlphaFoldDB" id="A0AAX4PK10"/>
<dbReference type="CDD" id="cd04301">
    <property type="entry name" value="NAT_SF"/>
    <property type="match status" value="1"/>
</dbReference>
<dbReference type="Pfam" id="PF00583">
    <property type="entry name" value="Acetyltransf_1"/>
    <property type="match status" value="1"/>
</dbReference>
<evidence type="ECO:0000313" key="7">
    <source>
        <dbReference type="EMBL" id="WZN66638.1"/>
    </source>
</evidence>
<dbReference type="GO" id="GO:0005634">
    <property type="term" value="C:nucleus"/>
    <property type="evidence" value="ECO:0007669"/>
    <property type="project" value="InterPro"/>
</dbReference>
<comment type="similarity">
    <text evidence="1">Belongs to the HAT1 family.</text>
</comment>
<dbReference type="Gene3D" id="3.40.630.30">
    <property type="match status" value="1"/>
</dbReference>
<evidence type="ECO:0000259" key="6">
    <source>
        <dbReference type="PROSITE" id="PS51186"/>
    </source>
</evidence>
<dbReference type="Pfam" id="PF10394">
    <property type="entry name" value="Hat1_N"/>
    <property type="match status" value="1"/>
</dbReference>
<evidence type="ECO:0000313" key="8">
    <source>
        <dbReference type="Proteomes" id="UP001472866"/>
    </source>
</evidence>
<evidence type="ECO:0000256" key="3">
    <source>
        <dbReference type="ARBA" id="ARBA00022679"/>
    </source>
</evidence>